<protein>
    <submittedName>
        <fullName evidence="3">Uncharacterized protein</fullName>
    </submittedName>
</protein>
<keyword evidence="2" id="KW-0812">Transmembrane</keyword>
<comment type="caution">
    <text evidence="3">The sequence shown here is derived from an EMBL/GenBank/DDBJ whole genome shotgun (WGS) entry which is preliminary data.</text>
</comment>
<feature type="region of interest" description="Disordered" evidence="1">
    <location>
        <begin position="1"/>
        <end position="35"/>
    </location>
</feature>
<evidence type="ECO:0000256" key="1">
    <source>
        <dbReference type="SAM" id="MobiDB-lite"/>
    </source>
</evidence>
<evidence type="ECO:0000256" key="2">
    <source>
        <dbReference type="SAM" id="Phobius"/>
    </source>
</evidence>
<dbReference type="AlphaFoldDB" id="A0AAD4CLU8"/>
<feature type="compositionally biased region" description="Basic and acidic residues" evidence="1">
    <location>
        <begin position="13"/>
        <end position="29"/>
    </location>
</feature>
<feature type="transmembrane region" description="Helical" evidence="2">
    <location>
        <begin position="41"/>
        <end position="58"/>
    </location>
</feature>
<keyword evidence="2" id="KW-0472">Membrane</keyword>
<reference evidence="3" key="1">
    <citation type="journal article" date="2019" name="Beilstein J. Org. Chem.">
        <title>Nanangenines: drimane sesquiterpenoids as the dominant metabolite cohort of a novel Australian fungus, Aspergillus nanangensis.</title>
        <authorList>
            <person name="Lacey H.J."/>
            <person name="Gilchrist C.L.M."/>
            <person name="Crombie A."/>
            <person name="Kalaitzis J.A."/>
            <person name="Vuong D."/>
            <person name="Rutledge P.J."/>
            <person name="Turner P."/>
            <person name="Pitt J.I."/>
            <person name="Lacey E."/>
            <person name="Chooi Y.H."/>
            <person name="Piggott A.M."/>
        </authorList>
    </citation>
    <scope>NUCLEOTIDE SEQUENCE</scope>
    <source>
        <strain evidence="3">MST-FP2251</strain>
    </source>
</reference>
<dbReference type="PANTHER" id="PTHR33604">
    <property type="entry name" value="OSJNBA0004B13.7 PROTEIN"/>
    <property type="match status" value="1"/>
</dbReference>
<dbReference type="Proteomes" id="UP001194746">
    <property type="component" value="Unassembled WGS sequence"/>
</dbReference>
<keyword evidence="2" id="KW-1133">Transmembrane helix</keyword>
<evidence type="ECO:0000313" key="4">
    <source>
        <dbReference type="Proteomes" id="UP001194746"/>
    </source>
</evidence>
<accession>A0AAD4CLU8</accession>
<name>A0AAD4CLU8_ASPNN</name>
<proteinExistence type="predicted"/>
<sequence length="666" mass="75657">MLSSKRPFMADEELGKKDDDHKRRPEQHWHSRAQQWRPRRSRRLILGLLVLCFLYMFFKNMPTDLTPARERPEFAPTRQEAGAQWPRPIPPPDQGPPQRDQTGTDNNKDDYYYEGDLKFYSLGSTLKRFQRVGNRSMPPRHTVVFAGASLISISDLLPLACQMAGHKINEVHFILMGRDDVSIEGIQRVNGISDENCALNWHDGRTDYAQWSTELRMERAVALGAKFANAYLRPQVVITQGELLEEPFFLRGARRTMQEFGVSHIALPSAARNLMWMSALESNALQVWNDINIEFLIHAPPESSGSVIRLIRSLQEADYLGLAPSITVELPANVDPQLLQFLKTMNWPSSTSNKVTLRRRIQPQGMGSADASLKAVEAFYPRDPNVTHVLMLSPQVELAPSFYHYLIYTALKYKYSTRTKELSSRLLGISLELPSSHVTNDNTFSPPTASWRSNGNGEGILPSFLWQAPNSNAALYFGDKWVEFHSFLSRRFVTQEADPQHSSPENIVSKKYPAVMEYLLEFIRARGYYLLYPAFPGDTNSLATVHNELYHYPEEFSDTRTTNRPADVPDDLIDDASNPLTAENQGLGAVEKPLSRGSTVMPLLDQFPLGLAEIETLPVLSYQGEDLTSTMFTREMEEYVRQFKDRYGGCRSEELDANTDIFCIDT</sequence>
<evidence type="ECO:0000313" key="3">
    <source>
        <dbReference type="EMBL" id="KAF9888712.1"/>
    </source>
</evidence>
<organism evidence="3 4">
    <name type="scientific">Aspergillus nanangensis</name>
    <dbReference type="NCBI Taxonomy" id="2582783"/>
    <lineage>
        <taxon>Eukaryota</taxon>
        <taxon>Fungi</taxon>
        <taxon>Dikarya</taxon>
        <taxon>Ascomycota</taxon>
        <taxon>Pezizomycotina</taxon>
        <taxon>Eurotiomycetes</taxon>
        <taxon>Eurotiomycetidae</taxon>
        <taxon>Eurotiales</taxon>
        <taxon>Aspergillaceae</taxon>
        <taxon>Aspergillus</taxon>
        <taxon>Aspergillus subgen. Circumdati</taxon>
    </lineage>
</organism>
<feature type="region of interest" description="Disordered" evidence="1">
    <location>
        <begin position="66"/>
        <end position="108"/>
    </location>
</feature>
<gene>
    <name evidence="3" type="ORF">FE257_008470</name>
</gene>
<dbReference type="PANTHER" id="PTHR33604:SF3">
    <property type="entry name" value="OSJNBA0004B13.7 PROTEIN"/>
    <property type="match status" value="1"/>
</dbReference>
<dbReference type="EMBL" id="VCAU01000044">
    <property type="protein sequence ID" value="KAF9888712.1"/>
    <property type="molecule type" value="Genomic_DNA"/>
</dbReference>
<keyword evidence="4" id="KW-1185">Reference proteome</keyword>
<reference evidence="3" key="2">
    <citation type="submission" date="2020-02" db="EMBL/GenBank/DDBJ databases">
        <authorList>
            <person name="Gilchrist C.L.M."/>
            <person name="Chooi Y.-H."/>
        </authorList>
    </citation>
    <scope>NUCLEOTIDE SEQUENCE</scope>
    <source>
        <strain evidence="3">MST-FP2251</strain>
    </source>
</reference>